<evidence type="ECO:0000256" key="1">
    <source>
        <dbReference type="SAM" id="Phobius"/>
    </source>
</evidence>
<keyword evidence="3" id="KW-1185">Reference proteome</keyword>
<feature type="transmembrane region" description="Helical" evidence="1">
    <location>
        <begin position="181"/>
        <end position="198"/>
    </location>
</feature>
<evidence type="ECO:0008006" key="4">
    <source>
        <dbReference type="Google" id="ProtNLM"/>
    </source>
</evidence>
<keyword evidence="1" id="KW-1133">Transmembrane helix</keyword>
<evidence type="ECO:0000313" key="3">
    <source>
        <dbReference type="Proteomes" id="UP000030185"/>
    </source>
</evidence>
<feature type="transmembrane region" description="Helical" evidence="1">
    <location>
        <begin position="257"/>
        <end position="274"/>
    </location>
</feature>
<feature type="transmembrane region" description="Helical" evidence="1">
    <location>
        <begin position="340"/>
        <end position="360"/>
    </location>
</feature>
<organism evidence="2 3">
    <name type="scientific">Sporocytophaga myxococcoides</name>
    <dbReference type="NCBI Taxonomy" id="153721"/>
    <lineage>
        <taxon>Bacteria</taxon>
        <taxon>Pseudomonadati</taxon>
        <taxon>Bacteroidota</taxon>
        <taxon>Cytophagia</taxon>
        <taxon>Cytophagales</taxon>
        <taxon>Cytophagaceae</taxon>
        <taxon>Sporocytophaga</taxon>
    </lineage>
</organism>
<gene>
    <name evidence="2" type="ORF">MYP_565</name>
</gene>
<feature type="transmembrane region" description="Helical" evidence="1">
    <location>
        <begin position="110"/>
        <end position="129"/>
    </location>
</feature>
<keyword evidence="1" id="KW-0812">Transmembrane</keyword>
<dbReference type="EMBL" id="BBLT01000001">
    <property type="protein sequence ID" value="GAL83339.1"/>
    <property type="molecule type" value="Genomic_DNA"/>
</dbReference>
<feature type="transmembrane region" description="Helical" evidence="1">
    <location>
        <begin position="286"/>
        <end position="303"/>
    </location>
</feature>
<dbReference type="AlphaFoldDB" id="A0A098LAA1"/>
<proteinExistence type="predicted"/>
<protein>
    <recommendedName>
        <fullName evidence="4">Glycosyltransferase RgtA/B/C/D-like domain-containing protein</fullName>
    </recommendedName>
</protein>
<feature type="transmembrane region" description="Helical" evidence="1">
    <location>
        <begin position="54"/>
        <end position="73"/>
    </location>
</feature>
<feature type="transmembrane region" description="Helical" evidence="1">
    <location>
        <begin position="135"/>
        <end position="151"/>
    </location>
</feature>
<feature type="transmembrane region" description="Helical" evidence="1">
    <location>
        <begin position="12"/>
        <end position="33"/>
    </location>
</feature>
<evidence type="ECO:0000313" key="2">
    <source>
        <dbReference type="EMBL" id="GAL83339.1"/>
    </source>
</evidence>
<dbReference type="Proteomes" id="UP000030185">
    <property type="component" value="Unassembled WGS sequence"/>
</dbReference>
<comment type="caution">
    <text evidence="2">The sequence shown here is derived from an EMBL/GenBank/DDBJ whole genome shotgun (WGS) entry which is preliminary data.</text>
</comment>
<name>A0A098LAA1_9BACT</name>
<keyword evidence="1" id="KW-0472">Membrane</keyword>
<feature type="transmembrane region" description="Helical" evidence="1">
    <location>
        <begin position="205"/>
        <end position="224"/>
    </location>
</feature>
<feature type="transmembrane region" description="Helical" evidence="1">
    <location>
        <begin position="315"/>
        <end position="333"/>
    </location>
</feature>
<dbReference type="OrthoDB" id="614715at2"/>
<dbReference type="RefSeq" id="WP_045458042.1">
    <property type="nucleotide sequence ID" value="NZ_BBLT01000001.1"/>
</dbReference>
<sequence length="521" mass="61178">MLESRFSERQLFFIEFFFIIAFSIFPLFFTLPFRDNLYLTWEGSYRLYLGQVPFKDFGMPLGFGFFIFPTIFFKIFGPFLSSLLKAQFLINVLSLLSFRTILKTLNVKPAVILFSTLVFCFSYTFIFFWPWYNNTAFVFELFAIQFVLHYIFQEKSKFRIGFLFFASVFTFLSFFTKQDYGGLAFFFCLSLIILNLFYERKIAPILIYVGATFLTGFIVIKPFLKYGFGYWFNYGQPPHQSRLKSINFLNSFLGESHWEKFYILIFIIIILYKLKDISAFFKDKKAVFFALITIGIIAETLITKVTSRLPSDTTTYFHAFAFAFFLTNINLNITFEKITVLPIFILCLFLWWSAMFWKYAGRILKISDGPAIGVKDEKKADNGPWILTGLKSFGKVSMPEKTVEGLHKILKMDLGKKGQDLKILNMSELTPLSYELKYTPVTDLPLWYHLNIGMFDKQVNEVNQRILNNEFDLVLFEEVPSLDNFYPEKTRDVLRSKYKLIDTFPSPRKEGDSFIEVYQKN</sequence>
<dbReference type="eggNOG" id="COG1807">
    <property type="taxonomic scope" value="Bacteria"/>
</dbReference>
<reference evidence="2 3" key="1">
    <citation type="submission" date="2014-09" db="EMBL/GenBank/DDBJ databases">
        <title>Sporocytophaga myxococcoides PG-01 genome sequencing.</title>
        <authorList>
            <person name="Liu L."/>
            <person name="Gao P.J."/>
            <person name="Chen G.J."/>
            <person name="Wang L.S."/>
        </authorList>
    </citation>
    <scope>NUCLEOTIDE SEQUENCE [LARGE SCALE GENOMIC DNA]</scope>
    <source>
        <strain evidence="2 3">PG-01</strain>
    </source>
</reference>
<dbReference type="STRING" id="153721.MYP_565"/>
<accession>A0A098LAA1</accession>
<feature type="transmembrane region" description="Helical" evidence="1">
    <location>
        <begin position="158"/>
        <end position="175"/>
    </location>
</feature>